<dbReference type="EMBL" id="BNJQ01000003">
    <property type="protein sequence ID" value="GHP02420.1"/>
    <property type="molecule type" value="Genomic_DNA"/>
</dbReference>
<feature type="region of interest" description="Disordered" evidence="1">
    <location>
        <begin position="143"/>
        <end position="166"/>
    </location>
</feature>
<comment type="caution">
    <text evidence="2">The sequence shown here is derived from an EMBL/GenBank/DDBJ whole genome shotgun (WGS) entry which is preliminary data.</text>
</comment>
<accession>A0A830H8V1</accession>
<name>A0A830H8V1_9CHLO</name>
<keyword evidence="3" id="KW-1185">Reference proteome</keyword>
<feature type="compositionally biased region" description="Basic residues" evidence="1">
    <location>
        <begin position="329"/>
        <end position="340"/>
    </location>
</feature>
<organism evidence="2 3">
    <name type="scientific">Pycnococcus provasolii</name>
    <dbReference type="NCBI Taxonomy" id="41880"/>
    <lineage>
        <taxon>Eukaryota</taxon>
        <taxon>Viridiplantae</taxon>
        <taxon>Chlorophyta</taxon>
        <taxon>Pseudoscourfieldiophyceae</taxon>
        <taxon>Pseudoscourfieldiales</taxon>
        <taxon>Pycnococcaceae</taxon>
        <taxon>Pycnococcus</taxon>
    </lineage>
</organism>
<gene>
    <name evidence="2" type="ORF">PPROV_000117700</name>
</gene>
<proteinExistence type="predicted"/>
<protein>
    <submittedName>
        <fullName evidence="2">Uncharacterized protein</fullName>
    </submittedName>
</protein>
<feature type="region of interest" description="Disordered" evidence="1">
    <location>
        <begin position="314"/>
        <end position="363"/>
    </location>
</feature>
<reference evidence="2" key="1">
    <citation type="submission" date="2020-10" db="EMBL/GenBank/DDBJ databases">
        <title>Unveiling of a novel bifunctional photoreceptor, Dualchrome1, isolated from a cosmopolitan green alga.</title>
        <authorList>
            <person name="Suzuki S."/>
            <person name="Kawachi M."/>
        </authorList>
    </citation>
    <scope>NUCLEOTIDE SEQUENCE</scope>
    <source>
        <strain evidence="2">NIES 2893</strain>
    </source>
</reference>
<evidence type="ECO:0000313" key="3">
    <source>
        <dbReference type="Proteomes" id="UP000660262"/>
    </source>
</evidence>
<evidence type="ECO:0000256" key="1">
    <source>
        <dbReference type="SAM" id="MobiDB-lite"/>
    </source>
</evidence>
<feature type="compositionally biased region" description="Pro residues" evidence="1">
    <location>
        <begin position="344"/>
        <end position="361"/>
    </location>
</feature>
<sequence>MGVMGTSALWHLRRQEQAADREVTSTSRWLRRPAAGRTFITSSVSQATHTARKGALAASVKGGLTKGAWFGGPAVCTQARRIGAVALCGDRDAVSTFEEPTQRKQPCLIVTVLGARAAREFSFEAAAAERSCTVKAFALVDEDDGGETEEGQEGKERRTASPPRGSSRYVQIRLASNVGDLVAEATRSLHGAEHVDVLRLDCDGCEWQLLNRLHDEAPGTLARVVQVVVRVRTDMQEKDGDATAVAHLMEQHAFKPWYISPRVGPVAWLPGSNVTSGNVLLSLVRFERPIVAMPTNRRRQQALQVLFEEHGAQAIEEDEADDDHDKGTKGKAKKAKKGKGKTPVFPPPPPPAPPFPSPPPHALLTAKTPRRFDPAAASSAMTGKKKPRYKRVGRRRAIRPGEFEDLSKYNRRRYKTVRRAPAPHEGEALVVGTAFSRAYKDGILAPSDLVPTRIDAQHLPDARRTKFGGERALVMVGGANGTRVAADSPSWCRQRLDVACNDAKDDDLKSAWLVPWNKSEHDALPLERALLICGADAETRNRLRKSSPMRRRDGESCASFVDRIAAEAD</sequence>
<evidence type="ECO:0000313" key="2">
    <source>
        <dbReference type="EMBL" id="GHP02420.1"/>
    </source>
</evidence>
<dbReference type="Proteomes" id="UP000660262">
    <property type="component" value="Unassembled WGS sequence"/>
</dbReference>
<dbReference type="AlphaFoldDB" id="A0A830H8V1"/>